<dbReference type="Gene3D" id="1.10.10.10">
    <property type="entry name" value="Winged helix-like DNA-binding domain superfamily/Winged helix DNA-binding domain"/>
    <property type="match status" value="1"/>
</dbReference>
<sequence length="142" mass="15051">MSTPSGFDELIHPSTRLSVVALLAATEWADFPFIRDSLSLSDSALSKQLHTLEEAEYLEIQKEGGGRKRRTKVRLTDRGRSAFEGHVAALRAIVEGATKSPPPGSTSASGSEKLSDRAKSGAGGRSGAVGTESAPTRTEARR</sequence>
<protein>
    <recommendedName>
        <fullName evidence="2">Winged helix DNA-binding domain-containing protein</fullName>
    </recommendedName>
</protein>
<name>A0ABY3YS17_STRRM</name>
<evidence type="ECO:0000313" key="3">
    <source>
        <dbReference type="EMBL" id="UNZ00688.1"/>
    </source>
</evidence>
<evidence type="ECO:0000313" key="4">
    <source>
        <dbReference type="Proteomes" id="UP000829494"/>
    </source>
</evidence>
<gene>
    <name evidence="3" type="ORF">SRIMR7_00880</name>
</gene>
<dbReference type="InterPro" id="IPR036388">
    <property type="entry name" value="WH-like_DNA-bd_sf"/>
</dbReference>
<reference evidence="3 4" key="1">
    <citation type="submission" date="2022-03" db="EMBL/GenBank/DDBJ databases">
        <title>Complete genome of Streptomyces rimosus ssp. rimosus R7 (=ATCC 10970).</title>
        <authorList>
            <person name="Beganovic S."/>
            <person name="Ruckert C."/>
            <person name="Busche T."/>
            <person name="Kalinowski J."/>
            <person name="Wittmann C."/>
        </authorList>
    </citation>
    <scope>NUCLEOTIDE SEQUENCE [LARGE SCALE GENOMIC DNA]</scope>
    <source>
        <strain evidence="3 4">R7</strain>
    </source>
</reference>
<accession>A0ABY3YS17</accession>
<dbReference type="GeneID" id="66860234"/>
<feature type="domain" description="Winged helix DNA-binding" evidence="2">
    <location>
        <begin position="16"/>
        <end position="94"/>
    </location>
</feature>
<feature type="region of interest" description="Disordered" evidence="1">
    <location>
        <begin position="94"/>
        <end position="142"/>
    </location>
</feature>
<organism evidence="3 4">
    <name type="scientific">Streptomyces rimosus subsp. rimosus</name>
    <dbReference type="NCBI Taxonomy" id="132474"/>
    <lineage>
        <taxon>Bacteria</taxon>
        <taxon>Bacillati</taxon>
        <taxon>Actinomycetota</taxon>
        <taxon>Actinomycetes</taxon>
        <taxon>Kitasatosporales</taxon>
        <taxon>Streptomycetaceae</taxon>
        <taxon>Streptomyces</taxon>
    </lineage>
</organism>
<dbReference type="RefSeq" id="WP_003980266.1">
    <property type="nucleotide sequence ID" value="NZ_CP043497.1"/>
</dbReference>
<dbReference type="Proteomes" id="UP000829494">
    <property type="component" value="Chromosome"/>
</dbReference>
<dbReference type="Pfam" id="PF13601">
    <property type="entry name" value="HTH_34"/>
    <property type="match status" value="1"/>
</dbReference>
<keyword evidence="4" id="KW-1185">Reference proteome</keyword>
<evidence type="ECO:0000259" key="2">
    <source>
        <dbReference type="Pfam" id="PF13601"/>
    </source>
</evidence>
<dbReference type="InterPro" id="IPR036390">
    <property type="entry name" value="WH_DNA-bd_sf"/>
</dbReference>
<dbReference type="PANTHER" id="PTHR37318">
    <property type="entry name" value="BSL7504 PROTEIN"/>
    <property type="match status" value="1"/>
</dbReference>
<dbReference type="PANTHER" id="PTHR37318:SF1">
    <property type="entry name" value="BSL7504 PROTEIN"/>
    <property type="match status" value="1"/>
</dbReference>
<dbReference type="InterPro" id="IPR027395">
    <property type="entry name" value="WH_DNA-bd_dom"/>
</dbReference>
<dbReference type="EMBL" id="CP094298">
    <property type="protein sequence ID" value="UNZ00688.1"/>
    <property type="molecule type" value="Genomic_DNA"/>
</dbReference>
<proteinExistence type="predicted"/>
<dbReference type="SUPFAM" id="SSF46785">
    <property type="entry name" value="Winged helix' DNA-binding domain"/>
    <property type="match status" value="1"/>
</dbReference>
<evidence type="ECO:0000256" key="1">
    <source>
        <dbReference type="SAM" id="MobiDB-lite"/>
    </source>
</evidence>